<keyword evidence="3" id="KW-0813">Transport</keyword>
<dbReference type="Proteomes" id="UP000324832">
    <property type="component" value="Unassembled WGS sequence"/>
</dbReference>
<dbReference type="Pfam" id="PF10613">
    <property type="entry name" value="Lig_chan-Glu_bd"/>
    <property type="match status" value="1"/>
</dbReference>
<keyword evidence="10" id="KW-0325">Glycoprotein</keyword>
<gene>
    <name evidence="17" type="ORF">LSINAPIS_LOCUS14983</name>
</gene>
<evidence type="ECO:0000256" key="9">
    <source>
        <dbReference type="ARBA" id="ARBA00023170"/>
    </source>
</evidence>
<dbReference type="Pfam" id="PF00060">
    <property type="entry name" value="Lig_chan"/>
    <property type="match status" value="1"/>
</dbReference>
<keyword evidence="4 15" id="KW-0812">Transmembrane</keyword>
<comment type="subcellular location">
    <subcellularLocation>
        <location evidence="1">Membrane</location>
        <topology evidence="1">Multi-pass membrane protein</topology>
    </subcellularLocation>
    <subcellularLocation>
        <location evidence="14">Postsynaptic cell membrane</location>
    </subcellularLocation>
</comment>
<keyword evidence="8 15" id="KW-0472">Membrane</keyword>
<evidence type="ECO:0000256" key="4">
    <source>
        <dbReference type="ARBA" id="ARBA00022692"/>
    </source>
</evidence>
<accession>A0A5E4R763</accession>
<evidence type="ECO:0000256" key="6">
    <source>
        <dbReference type="ARBA" id="ARBA00023018"/>
    </source>
</evidence>
<dbReference type="GO" id="GO:0015276">
    <property type="term" value="F:ligand-gated monoatomic ion channel activity"/>
    <property type="evidence" value="ECO:0007669"/>
    <property type="project" value="InterPro"/>
</dbReference>
<dbReference type="EMBL" id="FZQP02006970">
    <property type="protein sequence ID" value="VVD05444.1"/>
    <property type="molecule type" value="Genomic_DNA"/>
</dbReference>
<evidence type="ECO:0000256" key="1">
    <source>
        <dbReference type="ARBA" id="ARBA00004141"/>
    </source>
</evidence>
<evidence type="ECO:0000256" key="11">
    <source>
        <dbReference type="ARBA" id="ARBA00023257"/>
    </source>
</evidence>
<keyword evidence="13" id="KW-0407">Ion channel</keyword>
<evidence type="ECO:0000256" key="7">
    <source>
        <dbReference type="ARBA" id="ARBA00023065"/>
    </source>
</evidence>
<organism evidence="17 18">
    <name type="scientific">Leptidea sinapis</name>
    <dbReference type="NCBI Taxonomy" id="189913"/>
    <lineage>
        <taxon>Eukaryota</taxon>
        <taxon>Metazoa</taxon>
        <taxon>Ecdysozoa</taxon>
        <taxon>Arthropoda</taxon>
        <taxon>Hexapoda</taxon>
        <taxon>Insecta</taxon>
        <taxon>Pterygota</taxon>
        <taxon>Neoptera</taxon>
        <taxon>Endopterygota</taxon>
        <taxon>Lepidoptera</taxon>
        <taxon>Glossata</taxon>
        <taxon>Ditrysia</taxon>
        <taxon>Papilionoidea</taxon>
        <taxon>Pieridae</taxon>
        <taxon>Dismorphiinae</taxon>
        <taxon>Leptidea</taxon>
    </lineage>
</organism>
<dbReference type="PANTHER" id="PTHR18966">
    <property type="entry name" value="IONOTROPIC GLUTAMATE RECEPTOR"/>
    <property type="match status" value="1"/>
</dbReference>
<dbReference type="Gene3D" id="3.40.190.10">
    <property type="entry name" value="Periplasmic binding protein-like II"/>
    <property type="match status" value="1"/>
</dbReference>
<evidence type="ECO:0000259" key="16">
    <source>
        <dbReference type="SMART" id="SM00918"/>
    </source>
</evidence>
<dbReference type="InterPro" id="IPR001828">
    <property type="entry name" value="ANF_lig-bd_rcpt"/>
</dbReference>
<dbReference type="Gene3D" id="3.40.50.2300">
    <property type="match status" value="2"/>
</dbReference>
<feature type="transmembrane region" description="Helical" evidence="15">
    <location>
        <begin position="359"/>
        <end position="377"/>
    </location>
</feature>
<keyword evidence="12" id="KW-1071">Ligand-gated ion channel</keyword>
<dbReference type="AlphaFoldDB" id="A0A5E4R763"/>
<evidence type="ECO:0000313" key="18">
    <source>
        <dbReference type="Proteomes" id="UP000324832"/>
    </source>
</evidence>
<keyword evidence="5 15" id="KW-1133">Transmembrane helix</keyword>
<feature type="domain" description="Ionotropic glutamate receptor L-glutamate and glycine-binding" evidence="16">
    <location>
        <begin position="292"/>
        <end position="357"/>
    </location>
</feature>
<dbReference type="InterPro" id="IPR028082">
    <property type="entry name" value="Peripla_BP_I"/>
</dbReference>
<dbReference type="GO" id="GO:0045211">
    <property type="term" value="C:postsynaptic membrane"/>
    <property type="evidence" value="ECO:0007669"/>
    <property type="project" value="UniProtKB-SubCell"/>
</dbReference>
<reference evidence="17 18" key="1">
    <citation type="submission" date="2017-07" db="EMBL/GenBank/DDBJ databases">
        <authorList>
            <person name="Talla V."/>
            <person name="Backstrom N."/>
        </authorList>
    </citation>
    <scope>NUCLEOTIDE SEQUENCE [LARGE SCALE GENOMIC DNA]</scope>
</reference>
<evidence type="ECO:0000256" key="13">
    <source>
        <dbReference type="ARBA" id="ARBA00023303"/>
    </source>
</evidence>
<evidence type="ECO:0000313" key="17">
    <source>
        <dbReference type="EMBL" id="VVD05444.1"/>
    </source>
</evidence>
<dbReference type="Pfam" id="PF01094">
    <property type="entry name" value="ANF_receptor"/>
    <property type="match status" value="1"/>
</dbReference>
<evidence type="ECO:0000256" key="12">
    <source>
        <dbReference type="ARBA" id="ARBA00023286"/>
    </source>
</evidence>
<keyword evidence="7" id="KW-0406">Ion transport</keyword>
<dbReference type="SUPFAM" id="SSF53822">
    <property type="entry name" value="Periplasmic binding protein-like I"/>
    <property type="match status" value="1"/>
</dbReference>
<dbReference type="SUPFAM" id="SSF53850">
    <property type="entry name" value="Periplasmic binding protein-like II"/>
    <property type="match status" value="1"/>
</dbReference>
<evidence type="ECO:0000256" key="2">
    <source>
        <dbReference type="ARBA" id="ARBA00008685"/>
    </source>
</evidence>
<keyword evidence="6" id="KW-0770">Synapse</keyword>
<protein>
    <recommendedName>
        <fullName evidence="16">Ionotropic glutamate receptor L-glutamate and glycine-binding domain-containing protein</fullName>
    </recommendedName>
</protein>
<proteinExistence type="inferred from homology"/>
<evidence type="ECO:0000256" key="15">
    <source>
        <dbReference type="SAM" id="Phobius"/>
    </source>
</evidence>
<evidence type="ECO:0000256" key="10">
    <source>
        <dbReference type="ARBA" id="ARBA00023180"/>
    </source>
</evidence>
<comment type="similarity">
    <text evidence="2">Belongs to the glutamate-gated ion channel (TC 1.A.10.1) family.</text>
</comment>
<dbReference type="InterPro" id="IPR015683">
    <property type="entry name" value="Ionotropic_Glu_rcpt"/>
</dbReference>
<name>A0A5E4R763_9NEOP</name>
<keyword evidence="9" id="KW-0675">Receptor</keyword>
<dbReference type="Gene3D" id="1.10.287.70">
    <property type="match status" value="1"/>
</dbReference>
<dbReference type="SMART" id="SM00918">
    <property type="entry name" value="Lig_chan-Glu_bd"/>
    <property type="match status" value="1"/>
</dbReference>
<evidence type="ECO:0000256" key="14">
    <source>
        <dbReference type="ARBA" id="ARBA00034100"/>
    </source>
</evidence>
<keyword evidence="11" id="KW-0628">Postsynaptic cell membrane</keyword>
<evidence type="ECO:0000256" key="8">
    <source>
        <dbReference type="ARBA" id="ARBA00023136"/>
    </source>
</evidence>
<evidence type="ECO:0000256" key="3">
    <source>
        <dbReference type="ARBA" id="ARBA00022448"/>
    </source>
</evidence>
<evidence type="ECO:0000256" key="5">
    <source>
        <dbReference type="ARBA" id="ARBA00022989"/>
    </source>
</evidence>
<keyword evidence="18" id="KW-1185">Reference proteome</keyword>
<sequence>MAFSQVFADIIEMKGWNEFTIIYEGAEFLPFLDNILNMEDIDADEHILISVIQLPDGEDFRSQLKTIKSSGSVNYLVSCSLKVLPLFLEQAQQVGIMSDDHSYIITNPDFQTLDIDPYKHGGSNITGIRFFDPELEDIKKFVTSINDKVKELSENQIETAIDENGLYFNIALVYDAIILYTSAIKSMGLSEGANITCDDEESWNFGSSIVNHLRTMETDGLTGPIKFDEDGFRSDFEIDVLEVMSHGLEKIGAWSLEDGFVEMRKIIPVVEEDATDSMKGKHFIILTALSAPYGMLKESSKKLEGNDRYEGFGIEIIEELAKMNEFNYTFEIQEDGVYGSLDSKTQKWNGMMEKIIDGVWGWLAGAYVGVSVLLFILGRLAPEEWQNPYPCIAEPETLDNQFTLANSFWFTLGSVLTQGSEIAPM</sequence>
<dbReference type="InterPro" id="IPR019594">
    <property type="entry name" value="Glu/Gly-bd"/>
</dbReference>
<dbReference type="InterPro" id="IPR001320">
    <property type="entry name" value="Iontro_rcpt_C"/>
</dbReference>